<dbReference type="PANTHER" id="PTHR43673">
    <property type="entry name" value="NAD(P)H NITROREDUCTASE YDGI-RELATED"/>
    <property type="match status" value="1"/>
</dbReference>
<name>M1LTG0_9CLOT</name>
<dbReference type="AlphaFoldDB" id="M1LTG0"/>
<comment type="similarity">
    <text evidence="1">Belongs to the nitroreductase family.</text>
</comment>
<feature type="domain" description="Nitroreductase" evidence="3">
    <location>
        <begin position="10"/>
        <end position="150"/>
    </location>
</feature>
<gene>
    <name evidence="4" type="ORF">Cspa_c25350</name>
</gene>
<evidence type="ECO:0000313" key="4">
    <source>
        <dbReference type="EMBL" id="AGF56300.1"/>
    </source>
</evidence>
<organism evidence="4 5">
    <name type="scientific">Clostridium saccharoperbutylacetonicum N1-4(HMT)</name>
    <dbReference type="NCBI Taxonomy" id="931276"/>
    <lineage>
        <taxon>Bacteria</taxon>
        <taxon>Bacillati</taxon>
        <taxon>Bacillota</taxon>
        <taxon>Clostridia</taxon>
        <taxon>Eubacteriales</taxon>
        <taxon>Clostridiaceae</taxon>
        <taxon>Clostridium</taxon>
    </lineage>
</organism>
<evidence type="ECO:0000313" key="5">
    <source>
        <dbReference type="Proteomes" id="UP000011728"/>
    </source>
</evidence>
<dbReference type="InterPro" id="IPR023312">
    <property type="entry name" value="Put_nitroreductase_C_bac"/>
</dbReference>
<evidence type="ECO:0000256" key="1">
    <source>
        <dbReference type="ARBA" id="ARBA00007118"/>
    </source>
</evidence>
<dbReference type="CDD" id="cd02062">
    <property type="entry name" value="Nitro_FMN_reductase"/>
    <property type="match status" value="1"/>
</dbReference>
<dbReference type="GO" id="GO:0016491">
    <property type="term" value="F:oxidoreductase activity"/>
    <property type="evidence" value="ECO:0007669"/>
    <property type="project" value="UniProtKB-KW"/>
</dbReference>
<evidence type="ECO:0000256" key="2">
    <source>
        <dbReference type="ARBA" id="ARBA00023002"/>
    </source>
</evidence>
<sequence>MIKDTVLKNRSYRRFYQEKNIELNELRELVDLARLSPSGANKQVLRYILSNTKDSNDKIFDCIFWAGYFKEWDGPDEGEKPSAYIVVLKDTTNGSGSPQDDGIAVQSMLLGAVEKDLGGCIIANIDRNKLREKLNIIEQYEISLVLALGYPKEDVVIENINDSGDIKYWRDKNQVHHVPKRTLDQLIIKEN</sequence>
<dbReference type="RefSeq" id="WP_015392619.1">
    <property type="nucleotide sequence ID" value="NC_020291.1"/>
</dbReference>
<protein>
    <submittedName>
        <fullName evidence="4">Nitroreductase</fullName>
    </submittedName>
</protein>
<dbReference type="Gene3D" id="3.40.109.10">
    <property type="entry name" value="NADH Oxidase"/>
    <property type="match status" value="1"/>
</dbReference>
<dbReference type="InterPro" id="IPR000415">
    <property type="entry name" value="Nitroreductase-like"/>
</dbReference>
<evidence type="ECO:0000259" key="3">
    <source>
        <dbReference type="Pfam" id="PF00881"/>
    </source>
</evidence>
<accession>M1LTG0</accession>
<dbReference type="Pfam" id="PF00881">
    <property type="entry name" value="Nitroreductase"/>
    <property type="match status" value="1"/>
</dbReference>
<keyword evidence="2" id="KW-0560">Oxidoreductase</keyword>
<dbReference type="Proteomes" id="UP000011728">
    <property type="component" value="Chromosome"/>
</dbReference>
<dbReference type="HOGENOM" id="CLU_070764_8_0_9"/>
<dbReference type="SUPFAM" id="SSF55469">
    <property type="entry name" value="FMN-dependent nitroreductase-like"/>
    <property type="match status" value="1"/>
</dbReference>
<dbReference type="OrthoDB" id="9804207at2"/>
<dbReference type="eggNOG" id="COG0778">
    <property type="taxonomic scope" value="Bacteria"/>
</dbReference>
<dbReference type="PANTHER" id="PTHR43673:SF10">
    <property type="entry name" value="NADH DEHYDROGENASE_NAD(P)H NITROREDUCTASE XCC3605-RELATED"/>
    <property type="match status" value="1"/>
</dbReference>
<dbReference type="PATRIC" id="fig|931276.5.peg.2541"/>
<dbReference type="Gene3D" id="2.20.180.10">
    <property type="entry name" value="putative fmn-dependent nitroreductase like domains"/>
    <property type="match status" value="1"/>
</dbReference>
<reference evidence="4 5" key="1">
    <citation type="submission" date="2013-02" db="EMBL/GenBank/DDBJ databases">
        <title>Genome sequence of Clostridium saccharoperbutylacetonicum N1-4(HMT).</title>
        <authorList>
            <person name="Poehlein A."/>
            <person name="Daniel R."/>
        </authorList>
    </citation>
    <scope>NUCLEOTIDE SEQUENCE [LARGE SCALE GENOMIC DNA]</scope>
    <source>
        <strain evidence="5">N1-4(HMT)</strain>
    </source>
</reference>
<keyword evidence="5" id="KW-1185">Reference proteome</keyword>
<dbReference type="EMBL" id="CP004121">
    <property type="protein sequence ID" value="AGF56300.1"/>
    <property type="molecule type" value="Genomic_DNA"/>
</dbReference>
<dbReference type="InterPro" id="IPR029479">
    <property type="entry name" value="Nitroreductase"/>
</dbReference>
<dbReference type="KEGG" id="csr:Cspa_c25350"/>
<proteinExistence type="inferred from homology"/>
<dbReference type="STRING" id="36745.CLSAP_23540"/>